<dbReference type="Gene3D" id="1.20.5.1930">
    <property type="match status" value="1"/>
</dbReference>
<evidence type="ECO:0000256" key="7">
    <source>
        <dbReference type="ARBA" id="ARBA00022840"/>
    </source>
</evidence>
<evidence type="ECO:0000256" key="4">
    <source>
        <dbReference type="ARBA" id="ARBA00022679"/>
    </source>
</evidence>
<keyword evidence="5" id="KW-0547">Nucleotide-binding</keyword>
<dbReference type="PANTHER" id="PTHR24421:SF10">
    <property type="entry name" value="NITRATE_NITRITE SENSOR PROTEIN NARQ"/>
    <property type="match status" value="1"/>
</dbReference>
<evidence type="ECO:0000256" key="5">
    <source>
        <dbReference type="ARBA" id="ARBA00022741"/>
    </source>
</evidence>
<dbReference type="PANTHER" id="PTHR24421">
    <property type="entry name" value="NITRATE/NITRITE SENSOR PROTEIN NARX-RELATED"/>
    <property type="match status" value="1"/>
</dbReference>
<dbReference type="PATRIC" id="fig|299146.4.peg.2752"/>
<keyword evidence="6 12" id="KW-0418">Kinase</keyword>
<evidence type="ECO:0000256" key="6">
    <source>
        <dbReference type="ARBA" id="ARBA00022777"/>
    </source>
</evidence>
<dbReference type="InterPro" id="IPR011712">
    <property type="entry name" value="Sig_transdc_His_kin_sub3_dim/P"/>
</dbReference>
<dbReference type="GO" id="GO:0000155">
    <property type="term" value="F:phosphorelay sensor kinase activity"/>
    <property type="evidence" value="ECO:0007669"/>
    <property type="project" value="InterPro"/>
</dbReference>
<feature type="transmembrane region" description="Helical" evidence="9">
    <location>
        <begin position="77"/>
        <end position="98"/>
    </location>
</feature>
<protein>
    <recommendedName>
        <fullName evidence="2">histidine kinase</fullName>
        <ecNumber evidence="2">2.7.13.3</ecNumber>
    </recommendedName>
</protein>
<keyword evidence="9" id="KW-0812">Transmembrane</keyword>
<keyword evidence="9" id="KW-0472">Membrane</keyword>
<feature type="domain" description="Signal transduction histidine kinase subgroup 3 dimerisation and phosphoacceptor" evidence="11">
    <location>
        <begin position="198"/>
        <end position="266"/>
    </location>
</feature>
<feature type="transmembrane region" description="Helical" evidence="9">
    <location>
        <begin position="53"/>
        <end position="70"/>
    </location>
</feature>
<organism evidence="12 13">
    <name type="scientific">Micromonospora narathiwatensis</name>
    <dbReference type="NCBI Taxonomy" id="299146"/>
    <lineage>
        <taxon>Bacteria</taxon>
        <taxon>Bacillati</taxon>
        <taxon>Actinomycetota</taxon>
        <taxon>Actinomycetes</taxon>
        <taxon>Micromonosporales</taxon>
        <taxon>Micromonosporaceae</taxon>
        <taxon>Micromonospora</taxon>
    </lineage>
</organism>
<dbReference type="InterPro" id="IPR003594">
    <property type="entry name" value="HATPase_dom"/>
</dbReference>
<reference evidence="12 13" key="1">
    <citation type="submission" date="2016-06" db="EMBL/GenBank/DDBJ databases">
        <authorList>
            <person name="Kjaerup R.B."/>
            <person name="Dalgaard T.S."/>
            <person name="Juul-Madsen H.R."/>
        </authorList>
    </citation>
    <scope>NUCLEOTIDE SEQUENCE [LARGE SCALE GENOMIC DNA]</scope>
    <source>
        <strain evidence="12 13">DSM 45248</strain>
    </source>
</reference>
<keyword evidence="13" id="KW-1185">Reference proteome</keyword>
<keyword evidence="4" id="KW-0808">Transferase</keyword>
<keyword evidence="8" id="KW-0902">Two-component regulatory system</keyword>
<dbReference type="InterPro" id="IPR036890">
    <property type="entry name" value="HATPase_C_sf"/>
</dbReference>
<evidence type="ECO:0000256" key="8">
    <source>
        <dbReference type="ARBA" id="ARBA00023012"/>
    </source>
</evidence>
<dbReference type="EMBL" id="LT594324">
    <property type="protein sequence ID" value="SBT46578.1"/>
    <property type="molecule type" value="Genomic_DNA"/>
</dbReference>
<dbReference type="GO" id="GO:0016020">
    <property type="term" value="C:membrane"/>
    <property type="evidence" value="ECO:0007669"/>
    <property type="project" value="InterPro"/>
</dbReference>
<evidence type="ECO:0000313" key="12">
    <source>
        <dbReference type="EMBL" id="SBT46578.1"/>
    </source>
</evidence>
<evidence type="ECO:0000313" key="13">
    <source>
        <dbReference type="Proteomes" id="UP000198765"/>
    </source>
</evidence>
<evidence type="ECO:0000256" key="9">
    <source>
        <dbReference type="SAM" id="Phobius"/>
    </source>
</evidence>
<dbReference type="GO" id="GO:0005524">
    <property type="term" value="F:ATP binding"/>
    <property type="evidence" value="ECO:0007669"/>
    <property type="project" value="UniProtKB-KW"/>
</dbReference>
<gene>
    <name evidence="12" type="ORF">GA0070621_2655</name>
</gene>
<dbReference type="RefSeq" id="WP_091195158.1">
    <property type="nucleotide sequence ID" value="NZ_LT594324.1"/>
</dbReference>
<dbReference type="Proteomes" id="UP000198765">
    <property type="component" value="Chromosome I"/>
</dbReference>
<name>A0A1A8ZRR3_9ACTN</name>
<evidence type="ECO:0000256" key="3">
    <source>
        <dbReference type="ARBA" id="ARBA00022553"/>
    </source>
</evidence>
<feature type="transmembrane region" description="Helical" evidence="9">
    <location>
        <begin position="118"/>
        <end position="137"/>
    </location>
</feature>
<dbReference type="Gene3D" id="3.30.565.10">
    <property type="entry name" value="Histidine kinase-like ATPase, C-terminal domain"/>
    <property type="match status" value="1"/>
</dbReference>
<keyword evidence="9" id="KW-1133">Transmembrane helix</keyword>
<comment type="catalytic activity">
    <reaction evidence="1">
        <text>ATP + protein L-histidine = ADP + protein N-phospho-L-histidine.</text>
        <dbReference type="EC" id="2.7.13.3"/>
    </reaction>
</comment>
<dbReference type="InterPro" id="IPR050482">
    <property type="entry name" value="Sensor_HK_TwoCompSys"/>
</dbReference>
<dbReference type="Pfam" id="PF07730">
    <property type="entry name" value="HisKA_3"/>
    <property type="match status" value="1"/>
</dbReference>
<keyword evidence="3" id="KW-0597">Phosphoprotein</keyword>
<evidence type="ECO:0000259" key="11">
    <source>
        <dbReference type="Pfam" id="PF07730"/>
    </source>
</evidence>
<evidence type="ECO:0000256" key="2">
    <source>
        <dbReference type="ARBA" id="ARBA00012438"/>
    </source>
</evidence>
<dbReference type="SUPFAM" id="SSF55874">
    <property type="entry name" value="ATPase domain of HSP90 chaperone/DNA topoisomerase II/histidine kinase"/>
    <property type="match status" value="1"/>
</dbReference>
<evidence type="ECO:0000256" key="1">
    <source>
        <dbReference type="ARBA" id="ARBA00000085"/>
    </source>
</evidence>
<dbReference type="AlphaFoldDB" id="A0A1A8ZRR3"/>
<proteinExistence type="predicted"/>
<feature type="transmembrane region" description="Helical" evidence="9">
    <location>
        <begin position="149"/>
        <end position="168"/>
    </location>
</feature>
<dbReference type="CDD" id="cd16917">
    <property type="entry name" value="HATPase_UhpB-NarQ-NarX-like"/>
    <property type="match status" value="1"/>
</dbReference>
<evidence type="ECO:0000259" key="10">
    <source>
        <dbReference type="Pfam" id="PF02518"/>
    </source>
</evidence>
<dbReference type="EC" id="2.7.13.3" evidence="2"/>
<dbReference type="GO" id="GO:0046983">
    <property type="term" value="F:protein dimerization activity"/>
    <property type="evidence" value="ECO:0007669"/>
    <property type="project" value="InterPro"/>
</dbReference>
<sequence length="400" mass="40836">MNLRSLRRGRRSVSARRVGDHRRALVLLGWVAAAVVALNTALAGLPADAAARVAVPVLTAVALALWLAGLARTVTNVWLLTGCLAAGGLCGAVLDLLHPSGPGFILAYMAMAAIGLRLPRPVALPTGALVVVAAAWAESRTSTNAAGAALNLGIGAGFLFVASAFAAVNRDAHAQAQALLAEEAAARAAREQAAVLAERGRLARELHDVLAHTLSGLAVQLEGARLLAEKTGAGALLVTQIRTAQRLARDGMVSAKGAVATLRGDALPGIDHLPDLVTQARLATGTAAHLVVSGEPRALPPESGLAVYRTVQEALTNTAKHAGPDAGVTVTLTWAPDDVTVEIVDTGGAPATDLPPGGFGLTGLAERAELAGGHLDAGPTVDGWRVHLVMPTRAPQENQR</sequence>
<dbReference type="OrthoDB" id="144293at2"/>
<accession>A0A1A8ZRR3</accession>
<dbReference type="Pfam" id="PF02518">
    <property type="entry name" value="HATPase_c"/>
    <property type="match status" value="1"/>
</dbReference>
<feature type="domain" description="Histidine kinase/HSP90-like ATPase" evidence="10">
    <location>
        <begin position="306"/>
        <end position="391"/>
    </location>
</feature>
<keyword evidence="7" id="KW-0067">ATP-binding</keyword>